<dbReference type="RefSeq" id="WP_312644898.1">
    <property type="nucleotide sequence ID" value="NZ_CP116967.1"/>
</dbReference>
<dbReference type="KEGG" id="nall:PP769_02790"/>
<feature type="chain" id="PRO_5041683737" evidence="1">
    <location>
        <begin position="29"/>
        <end position="1011"/>
    </location>
</feature>
<evidence type="ECO:0000313" key="3">
    <source>
        <dbReference type="Proteomes" id="UP001302719"/>
    </source>
</evidence>
<keyword evidence="1" id="KW-0732">Signal</keyword>
<feature type="signal peptide" evidence="1">
    <location>
        <begin position="1"/>
        <end position="28"/>
    </location>
</feature>
<gene>
    <name evidence="2" type="ORF">PP769_02790</name>
</gene>
<dbReference type="Proteomes" id="UP001302719">
    <property type="component" value="Chromosome"/>
</dbReference>
<reference evidence="2 3" key="1">
    <citation type="submission" date="2023-01" db="EMBL/GenBank/DDBJ databases">
        <title>Cultivation and genomic characterization of new, ubiquitous marine nitrite-oxidizing bacteria from the Nitrospirales.</title>
        <authorList>
            <person name="Mueller A.J."/>
            <person name="Daebeler A."/>
            <person name="Herbold C.W."/>
            <person name="Kirkegaard R.H."/>
            <person name="Daims H."/>
        </authorList>
    </citation>
    <scope>NUCLEOTIDE SEQUENCE [LARGE SCALE GENOMIC DNA]</scope>
    <source>
        <strain evidence="2 3">VA</strain>
    </source>
</reference>
<organism evidence="2 3">
    <name type="scientific">Candidatus Nitrospira allomarina</name>
    <dbReference type="NCBI Taxonomy" id="3020900"/>
    <lineage>
        <taxon>Bacteria</taxon>
        <taxon>Pseudomonadati</taxon>
        <taxon>Nitrospirota</taxon>
        <taxon>Nitrospiria</taxon>
        <taxon>Nitrospirales</taxon>
        <taxon>Nitrospiraceae</taxon>
        <taxon>Nitrospira</taxon>
    </lineage>
</organism>
<dbReference type="AlphaFoldDB" id="A0AA96GH17"/>
<protein>
    <submittedName>
        <fullName evidence="2">Uncharacterized protein</fullName>
    </submittedName>
</protein>
<dbReference type="EMBL" id="CP116967">
    <property type="protein sequence ID" value="WNM58713.1"/>
    <property type="molecule type" value="Genomic_DNA"/>
</dbReference>
<accession>A0AA96GH17</accession>
<evidence type="ECO:0000313" key="2">
    <source>
        <dbReference type="EMBL" id="WNM58713.1"/>
    </source>
</evidence>
<name>A0AA96GH17_9BACT</name>
<dbReference type="PROSITE" id="PS51257">
    <property type="entry name" value="PROKAR_LIPOPROTEIN"/>
    <property type="match status" value="1"/>
</dbReference>
<keyword evidence="3" id="KW-1185">Reference proteome</keyword>
<sequence>MKNRRLYLYVMCFCLLLQACTRSSISLAESSTDTSQRKSIMIMSPMNASAHTTTPITIQVRVAPHAVKAMQVLLDGVDITSRFGETDREGVRRAEVDRPLVNWGKNQIVVKSGAHRESSHFFLDEHQSDSSAAANLPLLVPIKTRVVTGSGDKATDYRIALYKDPDDPTAATLIPASVPSDGSNAGFQVVFMRRWDLSVISNVSVVNQRPSSDGRWHDSPLYKSVVYTPEHCLSAGCILLIQSLGTIGFTPCSKAYRHDFPKDCESFKNMLNGLGLSARLAYANGSSAQIAFSSVSNKVPFGPTSSPPSPPPGTFFESLTCSGTNYGGGSPACDSLGFPNTSFTAPKGARPSQLGNIAGALIADNHHNYTFTRNDRLISFSTATDADGPNGQTHTIIVDGIPYASRSLNGAKGGFHLLILNSKDLSEVQNQTYPSTSDASEVNMLYDTITGYKSYGYLFFVAAFGDTSYFCQPVTHEPCAARANWYKASQLIRNLGGTQQVFYLANNPQVQPFQYDDYTLVGSFVDGVGGESTDTGLAQVGAEMSSIIARETEAFPPPTGAGHGADMEGFLRMNNQGFYSPASFGHRLNLSKTTISDILSASLLNPTPWPFPGPDPAGSKAVYDWISRQLCCADIRAVYVNLNISPDIWLAKLPQLTYDPSKIPNSSPADFGAMVQQLTTEFQYVTLARLFQSNIVGLYQDQQANVSLLLQDDGDMVLENLQVGLTTPAHAASWTGILSDVFGIGSSLLNAIPGGGIVAAGTEVALTVGTAIANQAASHTNSPAGTPLQAQENQEIAAGDLANQLADQFSATLVSLGGEFDRLVTDWGRLKTLAAPLLAGQIPWDDNVTGLLLEGYDRAVQRELYAKLLPTNFVVQHLPYTGHDRVVKNTAYDHGDEICEWETYAKNNAVLYYPNGRINDDRHDSDAGKYPWNYQWGIWALTLAKYQSDPCPGHDQNYKTTYHYPGTFGIFHPLDPSNPDALGAYRYWFYTRGSFQIIEQNDNRPCYDTGC</sequence>
<evidence type="ECO:0000256" key="1">
    <source>
        <dbReference type="SAM" id="SignalP"/>
    </source>
</evidence>
<proteinExistence type="predicted"/>